<dbReference type="EMBL" id="MCGT01000048">
    <property type="protein sequence ID" value="ORX44427.1"/>
    <property type="molecule type" value="Genomic_DNA"/>
</dbReference>
<keyword evidence="3" id="KW-0853">WD repeat</keyword>
<keyword evidence="4" id="KW-0677">Repeat</keyword>
<dbReference type="HAMAP" id="MF_03001">
    <property type="entry name" value="eIF3b"/>
    <property type="match status" value="1"/>
</dbReference>
<dbReference type="Proteomes" id="UP000242146">
    <property type="component" value="Unassembled WGS sequence"/>
</dbReference>
<reference evidence="10 11" key="1">
    <citation type="submission" date="2016-07" db="EMBL/GenBank/DDBJ databases">
        <title>Pervasive Adenine N6-methylation of Active Genes in Fungi.</title>
        <authorList>
            <consortium name="DOE Joint Genome Institute"/>
            <person name="Mondo S.J."/>
            <person name="Dannebaum R.O."/>
            <person name="Kuo R.C."/>
            <person name="Labutti K."/>
            <person name="Haridas S."/>
            <person name="Kuo A."/>
            <person name="Salamov A."/>
            <person name="Ahrendt S.R."/>
            <person name="Lipzen A."/>
            <person name="Sullivan W."/>
            <person name="Andreopoulos W.B."/>
            <person name="Clum A."/>
            <person name="Lindquist E."/>
            <person name="Daum C."/>
            <person name="Ramamoorthy G.K."/>
            <person name="Gryganskyi A."/>
            <person name="Culley D."/>
            <person name="Magnuson J.K."/>
            <person name="James T.Y."/>
            <person name="O'Malley M.A."/>
            <person name="Stajich J.E."/>
            <person name="Spatafora J.W."/>
            <person name="Visel A."/>
            <person name="Grigoriev I.V."/>
        </authorList>
    </citation>
    <scope>NUCLEOTIDE SEQUENCE [LARGE SCALE GENOMIC DNA]</scope>
    <source>
        <strain evidence="10 11">NRRL 3301</strain>
    </source>
</reference>
<dbReference type="Gene3D" id="3.30.70.330">
    <property type="match status" value="1"/>
</dbReference>
<comment type="subcellular location">
    <subcellularLocation>
        <location evidence="7 8">Cytoplasm</location>
    </subcellularLocation>
</comment>
<dbReference type="PANTHER" id="PTHR14068">
    <property type="entry name" value="EUKARYOTIC TRANSLATION INITIATION FACTOR 3 EIF3 -RELATED"/>
    <property type="match status" value="1"/>
</dbReference>
<protein>
    <recommendedName>
        <fullName evidence="7">Eukaryotic translation initiation factor 3 subunit B</fullName>
        <shortName evidence="7">eIF3b</shortName>
    </recommendedName>
    <alternativeName>
        <fullName evidence="7">Eukaryotic translation initiation factor 3 90 kDa subunit homolog</fullName>
        <shortName evidence="7">eIF3 p90</shortName>
    </alternativeName>
    <alternativeName>
        <fullName evidence="7">Translation initiation factor eIF3, p90 subunit homolog</fullName>
    </alternativeName>
</protein>
<dbReference type="GO" id="GO:0043614">
    <property type="term" value="C:multi-eIF complex"/>
    <property type="evidence" value="ECO:0007669"/>
    <property type="project" value="EnsemblFungi"/>
</dbReference>
<keyword evidence="2 7" id="KW-0396">Initiation factor</keyword>
<evidence type="ECO:0000256" key="3">
    <source>
        <dbReference type="ARBA" id="ARBA00022574"/>
    </source>
</evidence>
<dbReference type="AlphaFoldDB" id="A0A1X2G456"/>
<evidence type="ECO:0000256" key="6">
    <source>
        <dbReference type="ARBA" id="ARBA00022917"/>
    </source>
</evidence>
<dbReference type="GO" id="GO:0003723">
    <property type="term" value="F:RNA binding"/>
    <property type="evidence" value="ECO:0007669"/>
    <property type="project" value="UniProtKB-UniRule"/>
</dbReference>
<dbReference type="Gene3D" id="2.130.10.10">
    <property type="entry name" value="YVTN repeat-like/Quinoprotein amine dehydrogenase"/>
    <property type="match status" value="2"/>
</dbReference>
<dbReference type="InterPro" id="IPR011400">
    <property type="entry name" value="EIF3B"/>
</dbReference>
<organism evidence="10 11">
    <name type="scientific">Hesseltinella vesiculosa</name>
    <dbReference type="NCBI Taxonomy" id="101127"/>
    <lineage>
        <taxon>Eukaryota</taxon>
        <taxon>Fungi</taxon>
        <taxon>Fungi incertae sedis</taxon>
        <taxon>Mucoromycota</taxon>
        <taxon>Mucoromycotina</taxon>
        <taxon>Mucoromycetes</taxon>
        <taxon>Mucorales</taxon>
        <taxon>Cunninghamellaceae</taxon>
        <taxon>Hesseltinella</taxon>
    </lineage>
</organism>
<dbReference type="GO" id="GO:0001732">
    <property type="term" value="P:formation of cytoplasmic translation initiation complex"/>
    <property type="evidence" value="ECO:0007669"/>
    <property type="project" value="UniProtKB-UniRule"/>
</dbReference>
<keyword evidence="5 7" id="KW-0694">RNA-binding</keyword>
<dbReference type="PANTHER" id="PTHR14068:SF0">
    <property type="entry name" value="EUKARYOTIC TRANSLATION INITIATION FACTOR 3 SUBUNIT B"/>
    <property type="match status" value="1"/>
</dbReference>
<evidence type="ECO:0000259" key="9">
    <source>
        <dbReference type="PROSITE" id="PS50102"/>
    </source>
</evidence>
<dbReference type="InterPro" id="IPR000504">
    <property type="entry name" value="RRM_dom"/>
</dbReference>
<dbReference type="STRING" id="101127.A0A1X2G456"/>
<dbReference type="GO" id="GO:0031369">
    <property type="term" value="F:translation initiation factor binding"/>
    <property type="evidence" value="ECO:0007669"/>
    <property type="project" value="InterPro"/>
</dbReference>
<evidence type="ECO:0000313" key="11">
    <source>
        <dbReference type="Proteomes" id="UP000242146"/>
    </source>
</evidence>
<proteinExistence type="inferred from homology"/>
<evidence type="ECO:0000256" key="2">
    <source>
        <dbReference type="ARBA" id="ARBA00022540"/>
    </source>
</evidence>
<dbReference type="InterPro" id="IPR012677">
    <property type="entry name" value="Nucleotide-bd_a/b_plait_sf"/>
</dbReference>
<comment type="similarity">
    <text evidence="7 8">Belongs to the eIF-3 subunit B family.</text>
</comment>
<dbReference type="PROSITE" id="PS50102">
    <property type="entry name" value="RRM"/>
    <property type="match status" value="1"/>
</dbReference>
<dbReference type="GO" id="GO:0071541">
    <property type="term" value="C:eukaryotic translation initiation factor 3 complex, eIF3m"/>
    <property type="evidence" value="ECO:0007669"/>
    <property type="project" value="EnsemblFungi"/>
</dbReference>
<comment type="caution">
    <text evidence="10">The sequence shown here is derived from an EMBL/GenBank/DDBJ whole genome shotgun (WGS) entry which is preliminary data.</text>
</comment>
<gene>
    <name evidence="7" type="primary">PRT1</name>
    <name evidence="10" type="ORF">DM01DRAFT_1312461</name>
</gene>
<dbReference type="Pfam" id="PF08662">
    <property type="entry name" value="eIF2A"/>
    <property type="match status" value="1"/>
</dbReference>
<evidence type="ECO:0000313" key="10">
    <source>
        <dbReference type="EMBL" id="ORX44427.1"/>
    </source>
</evidence>
<comment type="function">
    <text evidence="8">Component of the eukaryotic translation initiation factor 3 (eIF-3) complex, which is involved in protein synthesis and, together with other initiation factors, stimulates binding of mRNA and methionyl-tRNAi to the 40S ribosome.</text>
</comment>
<dbReference type="GO" id="GO:0010494">
    <property type="term" value="C:cytoplasmic stress granule"/>
    <property type="evidence" value="ECO:0007669"/>
    <property type="project" value="EnsemblFungi"/>
</dbReference>
<dbReference type="Pfam" id="PF00076">
    <property type="entry name" value="RRM_1"/>
    <property type="match status" value="1"/>
</dbReference>
<evidence type="ECO:0000256" key="5">
    <source>
        <dbReference type="ARBA" id="ARBA00022884"/>
    </source>
</evidence>
<dbReference type="GO" id="GO:0003743">
    <property type="term" value="F:translation initiation factor activity"/>
    <property type="evidence" value="ECO:0007669"/>
    <property type="project" value="UniProtKB-UniRule"/>
</dbReference>
<dbReference type="InterPro" id="IPR013979">
    <property type="entry name" value="TIF_beta_prop-like"/>
</dbReference>
<accession>A0A1X2G456</accession>
<sequence length="685" mass="78566">MSVLNKLFSKGAGPIKDGGMWMPMSPNDDGKMESKGYLFIEFETVEAAIAAVKNLDGHKMSKSHQLSVNKFTDVEKYGKMSDEYVEPKTTDFQAKEHIKGWLADDQARDQFVMYRGEDVSVFWNRKSEDPEHVHTRNNWTETYVQWSPLGSYLSTFHTQGIALWGGPSWNQIVRFVHPGVKLIDFSPNERYLVTWSNEPIQPSKFPADSPNPFSEYDEGNQVVIWDVKTGALLRSFPSVEENSTKSVQWPMFKWSQSEKYFARVVPKQQLSIYEAPSMGLLDKKSIKIPGIMDFEWSPGRGQDDAKLVQKEQDTLAYWTPEVGNQPARVTLMSVPNKEIIRTKNLFNVNDCKLFWQSKGYYLAVKVDRHTKTKKSQFSNIEIFNLCEKGVPVETLEIKDPVIALAWEPRGERFATITSSDPNYTSQTAGAQQQQTTIKTVLSLYALDHASKAHQNGFAPFKIFDKKTCNYLFWSPKGRHLVTATLRNSSVFDLEFWDLDFEPLNTNSSNDGGKSATAATQVQLLTTKEHYGVSDIEWDPTGRYVVSGSSMWRQSGDYGFILWDFKGQMLFKQNIDKFKQLLWRPRPHSLLTQDMKKKIKKNLRQYAKQFEEEDLAAGDANAAKLIAARRKAIEDWYGWRKATERRVTQERADLGKEIVKNADEGKSEVIEEWVEEVIEESEEIVE</sequence>
<dbReference type="InterPro" id="IPR015943">
    <property type="entry name" value="WD40/YVTN_repeat-like_dom_sf"/>
</dbReference>
<dbReference type="OrthoDB" id="10250414at2759"/>
<dbReference type="GO" id="GO:0033290">
    <property type="term" value="C:eukaryotic 48S preinitiation complex"/>
    <property type="evidence" value="ECO:0007669"/>
    <property type="project" value="UniProtKB-UniRule"/>
</dbReference>
<keyword evidence="11" id="KW-1185">Reference proteome</keyword>
<dbReference type="SUPFAM" id="SSF82171">
    <property type="entry name" value="DPP6 N-terminal domain-like"/>
    <property type="match status" value="1"/>
</dbReference>
<comment type="subunit">
    <text evidence="7 8">Component of the eukaryotic translation initiation factor 3 (eIF-3) complex.</text>
</comment>
<evidence type="ECO:0000256" key="1">
    <source>
        <dbReference type="ARBA" id="ARBA00022490"/>
    </source>
</evidence>
<evidence type="ECO:0000256" key="8">
    <source>
        <dbReference type="PIRNR" id="PIRNR036424"/>
    </source>
</evidence>
<keyword evidence="6 7" id="KW-0648">Protein biosynthesis</keyword>
<dbReference type="GO" id="GO:0042802">
    <property type="term" value="F:identical protein binding"/>
    <property type="evidence" value="ECO:0007669"/>
    <property type="project" value="EnsemblFungi"/>
</dbReference>
<evidence type="ECO:0000256" key="4">
    <source>
        <dbReference type="ARBA" id="ARBA00022737"/>
    </source>
</evidence>
<dbReference type="GO" id="GO:0071540">
    <property type="term" value="C:eukaryotic translation initiation factor 3 complex, eIF3e"/>
    <property type="evidence" value="ECO:0007669"/>
    <property type="project" value="EnsemblFungi"/>
</dbReference>
<evidence type="ECO:0000256" key="7">
    <source>
        <dbReference type="HAMAP-Rule" id="MF_03001"/>
    </source>
</evidence>
<keyword evidence="1 7" id="KW-0963">Cytoplasm</keyword>
<name>A0A1X2G456_9FUNG</name>
<comment type="function">
    <text evidence="7">RNA-binding component of the eukaryotic translation initiation factor 3 (eIF-3) complex, which is involved in protein synthesis of a specialized repertoire of mRNAs and, together with other initiation factors, stimulates binding of mRNA and methionyl-tRNAi to the 40S ribosome. The eIF-3 complex specifically targets and initiates translation of a subset of mRNAs involved in cell proliferation.</text>
</comment>
<feature type="domain" description="RRM" evidence="9">
    <location>
        <begin position="1"/>
        <end position="73"/>
    </location>
</feature>
<dbReference type="GO" id="GO:0016282">
    <property type="term" value="C:eukaryotic 43S preinitiation complex"/>
    <property type="evidence" value="ECO:0007669"/>
    <property type="project" value="UniProtKB-UniRule"/>
</dbReference>
<dbReference type="FunFam" id="2.130.10.10:FF:000419">
    <property type="entry name" value="Eukaryotic translation initiation factor 3 subunit B"/>
    <property type="match status" value="1"/>
</dbReference>
<dbReference type="PIRSF" id="PIRSF036424">
    <property type="entry name" value="eIF3b"/>
    <property type="match status" value="1"/>
</dbReference>
<dbReference type="InterPro" id="IPR035979">
    <property type="entry name" value="RBD_domain_sf"/>
</dbReference>
<dbReference type="SUPFAM" id="SSF54928">
    <property type="entry name" value="RNA-binding domain, RBD"/>
    <property type="match status" value="1"/>
</dbReference>